<gene>
    <name evidence="1" type="ORF">O6H91_08G004800</name>
</gene>
<organism evidence="1 2">
    <name type="scientific">Diphasiastrum complanatum</name>
    <name type="common">Issler's clubmoss</name>
    <name type="synonym">Lycopodium complanatum</name>
    <dbReference type="NCBI Taxonomy" id="34168"/>
    <lineage>
        <taxon>Eukaryota</taxon>
        <taxon>Viridiplantae</taxon>
        <taxon>Streptophyta</taxon>
        <taxon>Embryophyta</taxon>
        <taxon>Tracheophyta</taxon>
        <taxon>Lycopodiopsida</taxon>
        <taxon>Lycopodiales</taxon>
        <taxon>Lycopodiaceae</taxon>
        <taxon>Lycopodioideae</taxon>
        <taxon>Diphasiastrum</taxon>
    </lineage>
</organism>
<accession>A0ACC2CUB2</accession>
<dbReference type="EMBL" id="CM055099">
    <property type="protein sequence ID" value="KAJ7545654.1"/>
    <property type="molecule type" value="Genomic_DNA"/>
</dbReference>
<evidence type="ECO:0000313" key="1">
    <source>
        <dbReference type="EMBL" id="KAJ7545654.1"/>
    </source>
</evidence>
<protein>
    <submittedName>
        <fullName evidence="1">Uncharacterized protein</fullName>
    </submittedName>
</protein>
<keyword evidence="2" id="KW-1185">Reference proteome</keyword>
<sequence>MAIGQVRWASTLVTVPGLIAFALGVIAENKKPADDAIKLIHMNGLTTCQYPMDSSIALGIFSIILLFASTAAAQAAIFFPYDGKHLPYHSLWKKQVFTAFFILSMVLYFTTEGLLIWATVIESNHRNYNIHHQALDSCPTAKTGLYGGAAFLALATTLFWLICMILVVNIRSDHLTEAEDETGFYGQVTADQYGPAMGGHYASKV</sequence>
<comment type="caution">
    <text evidence="1">The sequence shown here is derived from an EMBL/GenBank/DDBJ whole genome shotgun (WGS) entry which is preliminary data.</text>
</comment>
<reference evidence="2" key="1">
    <citation type="journal article" date="2024" name="Proc. Natl. Acad. Sci. U.S.A.">
        <title>Extraordinary preservation of gene collinearity over three hundred million years revealed in homosporous lycophytes.</title>
        <authorList>
            <person name="Li C."/>
            <person name="Wickell D."/>
            <person name="Kuo L.Y."/>
            <person name="Chen X."/>
            <person name="Nie B."/>
            <person name="Liao X."/>
            <person name="Peng D."/>
            <person name="Ji J."/>
            <person name="Jenkins J."/>
            <person name="Williams M."/>
            <person name="Shu S."/>
            <person name="Plott C."/>
            <person name="Barry K."/>
            <person name="Rajasekar S."/>
            <person name="Grimwood J."/>
            <person name="Han X."/>
            <person name="Sun S."/>
            <person name="Hou Z."/>
            <person name="He W."/>
            <person name="Dai G."/>
            <person name="Sun C."/>
            <person name="Schmutz J."/>
            <person name="Leebens-Mack J.H."/>
            <person name="Li F.W."/>
            <person name="Wang L."/>
        </authorList>
    </citation>
    <scope>NUCLEOTIDE SEQUENCE [LARGE SCALE GENOMIC DNA]</scope>
    <source>
        <strain evidence="2">cv. PW_Plant_1</strain>
    </source>
</reference>
<evidence type="ECO:0000313" key="2">
    <source>
        <dbReference type="Proteomes" id="UP001162992"/>
    </source>
</evidence>
<dbReference type="Proteomes" id="UP001162992">
    <property type="component" value="Chromosome 8"/>
</dbReference>
<proteinExistence type="predicted"/>
<name>A0ACC2CUB2_DIPCM</name>